<keyword evidence="2" id="KW-0812">Transmembrane</keyword>
<feature type="chain" id="PRO_5019079920" evidence="3">
    <location>
        <begin position="21"/>
        <end position="271"/>
    </location>
</feature>
<feature type="transmembrane region" description="Helical" evidence="2">
    <location>
        <begin position="181"/>
        <end position="199"/>
    </location>
</feature>
<dbReference type="EMBL" id="LKEA01000006">
    <property type="protein sequence ID" value="ROW08331.1"/>
    <property type="molecule type" value="Genomic_DNA"/>
</dbReference>
<feature type="region of interest" description="Disordered" evidence="1">
    <location>
        <begin position="43"/>
        <end position="82"/>
    </location>
</feature>
<feature type="compositionally biased region" description="Low complexity" evidence="1">
    <location>
        <begin position="43"/>
        <end position="66"/>
    </location>
</feature>
<feature type="compositionally biased region" description="Basic residues" evidence="1">
    <location>
        <begin position="121"/>
        <end position="138"/>
    </location>
</feature>
<keyword evidence="5" id="KW-1185">Reference proteome</keyword>
<dbReference type="AlphaFoldDB" id="A0A423WXT7"/>
<feature type="compositionally biased region" description="Acidic residues" evidence="1">
    <location>
        <begin position="69"/>
        <end position="79"/>
    </location>
</feature>
<dbReference type="PANTHER" id="PTHR36854:SF1">
    <property type="entry name" value="TRANSMEMBRANE PROTEIN"/>
    <property type="match status" value="1"/>
</dbReference>
<keyword evidence="2" id="KW-1133">Transmembrane helix</keyword>
<feature type="signal peptide" evidence="3">
    <location>
        <begin position="1"/>
        <end position="20"/>
    </location>
</feature>
<name>A0A423WXT7_9PEZI</name>
<evidence type="ECO:0000256" key="3">
    <source>
        <dbReference type="SAM" id="SignalP"/>
    </source>
</evidence>
<comment type="caution">
    <text evidence="4">The sequence shown here is derived from an EMBL/GenBank/DDBJ whole genome shotgun (WGS) entry which is preliminary data.</text>
</comment>
<evidence type="ECO:0000256" key="1">
    <source>
        <dbReference type="SAM" id="MobiDB-lite"/>
    </source>
</evidence>
<accession>A0A423WXT7</accession>
<organism evidence="4 5">
    <name type="scientific">Cytospora schulzeri</name>
    <dbReference type="NCBI Taxonomy" id="448051"/>
    <lineage>
        <taxon>Eukaryota</taxon>
        <taxon>Fungi</taxon>
        <taxon>Dikarya</taxon>
        <taxon>Ascomycota</taxon>
        <taxon>Pezizomycotina</taxon>
        <taxon>Sordariomycetes</taxon>
        <taxon>Sordariomycetidae</taxon>
        <taxon>Diaporthales</taxon>
        <taxon>Cytosporaceae</taxon>
        <taxon>Cytospora</taxon>
    </lineage>
</organism>
<dbReference type="Proteomes" id="UP000283895">
    <property type="component" value="Unassembled WGS sequence"/>
</dbReference>
<feature type="region of interest" description="Disordered" evidence="1">
    <location>
        <begin position="103"/>
        <end position="142"/>
    </location>
</feature>
<reference evidence="4 5" key="1">
    <citation type="submission" date="2015-09" db="EMBL/GenBank/DDBJ databases">
        <title>Host preference determinants of Valsa canker pathogens revealed by comparative genomics.</title>
        <authorList>
            <person name="Yin Z."/>
            <person name="Huang L."/>
        </authorList>
    </citation>
    <scope>NUCLEOTIDE SEQUENCE [LARGE SCALE GENOMIC DNA]</scope>
    <source>
        <strain evidence="4 5">03-1</strain>
    </source>
</reference>
<gene>
    <name evidence="4" type="ORF">VMCG_03223</name>
</gene>
<evidence type="ECO:0000313" key="4">
    <source>
        <dbReference type="EMBL" id="ROW08331.1"/>
    </source>
</evidence>
<evidence type="ECO:0000256" key="2">
    <source>
        <dbReference type="SAM" id="Phobius"/>
    </source>
</evidence>
<dbReference type="PANTHER" id="PTHR36854">
    <property type="entry name" value="CHROMOSOME 9, WHOLE GENOME SHOTGUN SEQUENCE"/>
    <property type="match status" value="1"/>
</dbReference>
<keyword evidence="3" id="KW-0732">Signal</keyword>
<dbReference type="OrthoDB" id="2142503at2759"/>
<sequence length="271" mass="28470">MNRLSILLFLLGALASLAAAASAPTFCKCTCFTNSTIIEIKSKSSTTKSSTPDGSSSLSSSHLKLPSEGDTDNNDDEPALDPRSVLLDFDDEVDMSDLLFSPSHNAQRQDQQHHTNNNNHNSRRRSSSNTKKGSKRAHASPSCNQCNKAFCLSQSLPICKDAADKDVVTMCFQRDSRKDQIIVWGFILGTAGLLGWAGVQKVMAMREQGSFLGIPGIGGRGGPGVLGGLAREGVRVGAARVGATGSDVGRGTYAAVGGHSRDSSIQTGIGG</sequence>
<proteinExistence type="predicted"/>
<protein>
    <submittedName>
        <fullName evidence="4">Uncharacterized protein</fullName>
    </submittedName>
</protein>
<keyword evidence="2" id="KW-0472">Membrane</keyword>
<evidence type="ECO:0000313" key="5">
    <source>
        <dbReference type="Proteomes" id="UP000283895"/>
    </source>
</evidence>